<dbReference type="Pfam" id="PF00535">
    <property type="entry name" value="Glycos_transf_2"/>
    <property type="match status" value="1"/>
</dbReference>
<keyword evidence="3" id="KW-1185">Reference proteome</keyword>
<sequence>MTDNKQRPKVAVAIATYNHDCFIIECLNSVLKQDYRNIDIYISDDFSQDETRNVLLDFLESYSGKRNIFSFIETKNIGIAGNFNKLIQRVLMDSDIDFIIPFAGDDLMIHNKVSKQVEHLLNNPNSVFCYSNMEWFSNNSNKKILNHFNLLLKPSCKIDRIISEALVPTPTLCFRRKVLEKLRYNEKFPYVNDYLLVVEAAMLGEVIYINEPLVKYRKHESSTMETVLFLNERRDVSEFIYLKYGFKEATIRFARTADYDFLVKSLKEKKYKDAFLKFLKLFPTFFSSRKWVLRLIKIIMIVSNMETY</sequence>
<reference evidence="3" key="1">
    <citation type="submission" date="2017-04" db="EMBL/GenBank/DDBJ databases">
        <title>Genome evolution of the luminous symbionts of deep sea anglerfish.</title>
        <authorList>
            <person name="Hendry T.A."/>
        </authorList>
    </citation>
    <scope>NUCLEOTIDE SEQUENCE [LARGE SCALE GENOMIC DNA]</scope>
</reference>
<organism evidence="2 3">
    <name type="scientific">Candidatus Enterovibrio escicola</name>
    <dbReference type="NCBI Taxonomy" id="1927127"/>
    <lineage>
        <taxon>Bacteria</taxon>
        <taxon>Pseudomonadati</taxon>
        <taxon>Pseudomonadota</taxon>
        <taxon>Gammaproteobacteria</taxon>
        <taxon>Vibrionales</taxon>
        <taxon>Vibrionaceae</taxon>
        <taxon>Enterovibrio</taxon>
    </lineage>
</organism>
<gene>
    <name evidence="2" type="ORF">BTN49_1365</name>
</gene>
<dbReference type="Proteomes" id="UP000219020">
    <property type="component" value="Unassembled WGS sequence"/>
</dbReference>
<dbReference type="PANTHER" id="PTHR22916">
    <property type="entry name" value="GLYCOSYLTRANSFERASE"/>
    <property type="match status" value="1"/>
</dbReference>
<dbReference type="Gene3D" id="3.90.550.10">
    <property type="entry name" value="Spore Coat Polysaccharide Biosynthesis Protein SpsA, Chain A"/>
    <property type="match status" value="1"/>
</dbReference>
<accession>A0A2A5T3T4</accession>
<dbReference type="GeneID" id="66951537"/>
<feature type="domain" description="Glycosyltransferase 2-like" evidence="1">
    <location>
        <begin position="12"/>
        <end position="182"/>
    </location>
</feature>
<dbReference type="GO" id="GO:0016758">
    <property type="term" value="F:hexosyltransferase activity"/>
    <property type="evidence" value="ECO:0007669"/>
    <property type="project" value="UniProtKB-ARBA"/>
</dbReference>
<dbReference type="InterPro" id="IPR001173">
    <property type="entry name" value="Glyco_trans_2-like"/>
</dbReference>
<evidence type="ECO:0000313" key="2">
    <source>
        <dbReference type="EMBL" id="PCS22814.1"/>
    </source>
</evidence>
<evidence type="ECO:0000313" key="3">
    <source>
        <dbReference type="Proteomes" id="UP000219020"/>
    </source>
</evidence>
<name>A0A2A5T3T4_9GAMM</name>
<dbReference type="EMBL" id="NBYY01000013">
    <property type="protein sequence ID" value="PCS22814.1"/>
    <property type="molecule type" value="Genomic_DNA"/>
</dbReference>
<dbReference type="SUPFAM" id="SSF53448">
    <property type="entry name" value="Nucleotide-diphospho-sugar transferases"/>
    <property type="match status" value="1"/>
</dbReference>
<evidence type="ECO:0000259" key="1">
    <source>
        <dbReference type="Pfam" id="PF00535"/>
    </source>
</evidence>
<proteinExistence type="predicted"/>
<dbReference type="PANTHER" id="PTHR22916:SF3">
    <property type="entry name" value="UDP-GLCNAC:BETAGAL BETA-1,3-N-ACETYLGLUCOSAMINYLTRANSFERASE-LIKE PROTEIN 1"/>
    <property type="match status" value="1"/>
</dbReference>
<keyword evidence="2" id="KW-0808">Transferase</keyword>
<protein>
    <submittedName>
        <fullName evidence="2">Glycosyltransferase</fullName>
    </submittedName>
</protein>
<dbReference type="InterPro" id="IPR029044">
    <property type="entry name" value="Nucleotide-diphossugar_trans"/>
</dbReference>
<comment type="caution">
    <text evidence="2">The sequence shown here is derived from an EMBL/GenBank/DDBJ whole genome shotgun (WGS) entry which is preliminary data.</text>
</comment>
<dbReference type="RefSeq" id="WP_097356325.1">
    <property type="nucleotide sequence ID" value="NZ_CAWNJE010000031.1"/>
</dbReference>
<dbReference type="AlphaFoldDB" id="A0A2A5T3T4"/>